<evidence type="ECO:0000256" key="6">
    <source>
        <dbReference type="ARBA" id="ARBA00023034"/>
    </source>
</evidence>
<evidence type="ECO:0000256" key="4">
    <source>
        <dbReference type="ARBA" id="ARBA00022448"/>
    </source>
</evidence>
<dbReference type="PANTHER" id="PTHR31658">
    <property type="entry name" value="CONSERVED OLIGOMERIC GOLGI COMPLEX SUBUNIT 1"/>
    <property type="match status" value="1"/>
</dbReference>
<name>A0A9P8AF58_9AGAR</name>
<dbReference type="GO" id="GO:0017119">
    <property type="term" value="C:Golgi transport complex"/>
    <property type="evidence" value="ECO:0007669"/>
    <property type="project" value="InterPro"/>
</dbReference>
<dbReference type="KEGG" id="more:E1B28_001426"/>
<dbReference type="GO" id="GO:0006891">
    <property type="term" value="P:intra-Golgi vesicle-mediated transport"/>
    <property type="evidence" value="ECO:0007669"/>
    <property type="project" value="InterPro"/>
</dbReference>
<dbReference type="PANTHER" id="PTHR31658:SF0">
    <property type="entry name" value="CONSERVED OLIGOMERIC GOLGI COMPLEX SUBUNIT 1"/>
    <property type="match status" value="1"/>
</dbReference>
<comment type="similarity">
    <text evidence="2">Belongs to the COG1 family.</text>
</comment>
<dbReference type="Pfam" id="PF08700">
    <property type="entry name" value="VPS51_Exo84_N"/>
    <property type="match status" value="1"/>
</dbReference>
<dbReference type="GeneID" id="66070502"/>
<feature type="region of interest" description="Disordered" evidence="8">
    <location>
        <begin position="1"/>
        <end position="34"/>
    </location>
</feature>
<protein>
    <recommendedName>
        <fullName evidence="3">Conserved oligomeric Golgi complex subunit 1</fullName>
    </recommendedName>
</protein>
<dbReference type="RefSeq" id="XP_043016066.1">
    <property type="nucleotide sequence ID" value="XM_043147357.1"/>
</dbReference>
<dbReference type="GO" id="GO:0015031">
    <property type="term" value="P:protein transport"/>
    <property type="evidence" value="ECO:0007669"/>
    <property type="project" value="UniProtKB-KW"/>
</dbReference>
<organism evidence="9 10">
    <name type="scientific">Marasmius oreades</name>
    <name type="common">fairy-ring Marasmius</name>
    <dbReference type="NCBI Taxonomy" id="181124"/>
    <lineage>
        <taxon>Eukaryota</taxon>
        <taxon>Fungi</taxon>
        <taxon>Dikarya</taxon>
        <taxon>Basidiomycota</taxon>
        <taxon>Agaricomycotina</taxon>
        <taxon>Agaricomycetes</taxon>
        <taxon>Agaricomycetidae</taxon>
        <taxon>Agaricales</taxon>
        <taxon>Marasmiineae</taxon>
        <taxon>Marasmiaceae</taxon>
        <taxon>Marasmius</taxon>
    </lineage>
</organism>
<evidence type="ECO:0000256" key="2">
    <source>
        <dbReference type="ARBA" id="ARBA00006653"/>
    </source>
</evidence>
<evidence type="ECO:0000256" key="1">
    <source>
        <dbReference type="ARBA" id="ARBA00004395"/>
    </source>
</evidence>
<evidence type="ECO:0000256" key="7">
    <source>
        <dbReference type="ARBA" id="ARBA00023136"/>
    </source>
</evidence>
<keyword evidence="4" id="KW-0813">Transport</keyword>
<feature type="compositionally biased region" description="Polar residues" evidence="8">
    <location>
        <begin position="1"/>
        <end position="13"/>
    </location>
</feature>
<evidence type="ECO:0000313" key="9">
    <source>
        <dbReference type="EMBL" id="KAG7099596.1"/>
    </source>
</evidence>
<sequence length="860" mass="96488">MSTRRSYSISQSMGGVGSLTEARQDDKETGLNPDDLFTKHTVAEVKLIQRSLRDEASTKQEELRQMVGERYRDLLQASASIISIAQSSENVINALDETRNALQSQQRPAFRAKHTIVSRNEDTHLSSLQVLSAHIKLLLDAPEHLWRLMEKKRYFTAAWLYLLSRVAHRALIREDEETWSAQGIDVLDQFPLVQRQWEHVSSFRQQIIVRAKQSLQDYTASSEDICGTFLTSHLLESRPLTEELTIYFERRSKALETLLSSATSPMHSSSLTLSRRRKARSPPASDNNVLAGKIAKEVKESMILAFDCICKTVRTARDVLEEKGSERSLIRQVLAYIQSDSDSPTSPSFCPELALSTHDLLMSLPSSAHFLLLPQNLRSYRPYVDLESSSTHVKQDVLQHKIDEWFGKSTRALQSATEKWLFNIQSVKNVWTIRFSIRTWIASSANLQEQRVARLESSVDYVCRQRIIDLWEEALKDAKKNFESKLSSVISSIGRDKKIAIDASPLELLFKSPQLPTAPQVGGGTLDSSFQKYKGAFSKQILGRTPVLDDVLKEIEASAQAIHYDLNHVLAKHDVVPNTVTQELFEAYRPLSEAFCADIFHILHSQAEKMSTQSDLDALGLLGHLADELATSSNFIKHISCDPHVVSGFRAKCTSVYQSTMEQWRGSVVSSTIARYKSSFPVGAQEDCTLPSSKLVQCLFSLAKALTSLGVPRDMDRYLQLADCTLRIFVSRLLTEDLYYNGKQGLHDLMLLKTLSNFFATSWDDVHSLLEGRLADIKEKLASENEAIPSDSELVDRTSEYLARTQVLFAALLPRPFLRSSLPETPSSLLPLGAPNSGRDIPAALDLAQAPSRFGLLLVN</sequence>
<accession>A0A9P8AF58</accession>
<gene>
    <name evidence="9" type="ORF">E1B28_001426</name>
</gene>
<comment type="caution">
    <text evidence="9">The sequence shown here is derived from an EMBL/GenBank/DDBJ whole genome shotgun (WGS) entry which is preliminary data.</text>
</comment>
<keyword evidence="5" id="KW-0653">Protein transport</keyword>
<proteinExistence type="inferred from homology"/>
<dbReference type="InterPro" id="IPR033370">
    <property type="entry name" value="COG1"/>
</dbReference>
<comment type="subcellular location">
    <subcellularLocation>
        <location evidence="1">Golgi apparatus membrane</location>
        <topology evidence="1">Peripheral membrane protein</topology>
    </subcellularLocation>
</comment>
<dbReference type="GO" id="GO:0000139">
    <property type="term" value="C:Golgi membrane"/>
    <property type="evidence" value="ECO:0007669"/>
    <property type="project" value="UniProtKB-SubCell"/>
</dbReference>
<dbReference type="AlphaFoldDB" id="A0A9P8AF58"/>
<evidence type="ECO:0000256" key="8">
    <source>
        <dbReference type="SAM" id="MobiDB-lite"/>
    </source>
</evidence>
<feature type="region of interest" description="Disordered" evidence="8">
    <location>
        <begin position="265"/>
        <end position="285"/>
    </location>
</feature>
<evidence type="ECO:0000256" key="5">
    <source>
        <dbReference type="ARBA" id="ARBA00022927"/>
    </source>
</evidence>
<keyword evidence="7" id="KW-0472">Membrane</keyword>
<dbReference type="Proteomes" id="UP001049176">
    <property type="component" value="Chromosome 1"/>
</dbReference>
<keyword evidence="10" id="KW-1185">Reference proteome</keyword>
<evidence type="ECO:0000256" key="3">
    <source>
        <dbReference type="ARBA" id="ARBA00020978"/>
    </source>
</evidence>
<dbReference type="OrthoDB" id="46189at2759"/>
<keyword evidence="6" id="KW-0333">Golgi apparatus</keyword>
<reference evidence="9" key="1">
    <citation type="journal article" date="2021" name="Genome Biol. Evol.">
        <title>The assembled and annotated genome of the fairy-ring fungus Marasmius oreades.</title>
        <authorList>
            <person name="Hiltunen M."/>
            <person name="Ament-Velasquez S.L."/>
            <person name="Johannesson H."/>
        </authorList>
    </citation>
    <scope>NUCLEOTIDE SEQUENCE</scope>
    <source>
        <strain evidence="9">03SP1</strain>
    </source>
</reference>
<evidence type="ECO:0000313" key="10">
    <source>
        <dbReference type="Proteomes" id="UP001049176"/>
    </source>
</evidence>
<dbReference type="EMBL" id="CM032181">
    <property type="protein sequence ID" value="KAG7099596.1"/>
    <property type="molecule type" value="Genomic_DNA"/>
</dbReference>